<feature type="compositionally biased region" description="Low complexity" evidence="5">
    <location>
        <begin position="449"/>
        <end position="460"/>
    </location>
</feature>
<dbReference type="PANTHER" id="PTHR44337:SF22">
    <property type="entry name" value="HEPACAM FAMILY MEMBER 2-LIKE"/>
    <property type="match status" value="1"/>
</dbReference>
<feature type="compositionally biased region" description="Polar residues" evidence="5">
    <location>
        <begin position="465"/>
        <end position="494"/>
    </location>
</feature>
<dbReference type="EMBL" id="QNUK01000002">
    <property type="protein sequence ID" value="KAF5909868.1"/>
    <property type="molecule type" value="Genomic_DNA"/>
</dbReference>
<feature type="compositionally biased region" description="Polar residues" evidence="5">
    <location>
        <begin position="762"/>
        <end position="787"/>
    </location>
</feature>
<dbReference type="Pfam" id="PF07679">
    <property type="entry name" value="I-set"/>
    <property type="match status" value="1"/>
</dbReference>
<keyword evidence="4" id="KW-0393">Immunoglobulin domain</keyword>
<evidence type="ECO:0000313" key="9">
    <source>
        <dbReference type="EMBL" id="KAF5909868.1"/>
    </source>
</evidence>
<evidence type="ECO:0000256" key="2">
    <source>
        <dbReference type="ARBA" id="ARBA00023157"/>
    </source>
</evidence>
<feature type="compositionally biased region" description="Polar residues" evidence="5">
    <location>
        <begin position="604"/>
        <end position="619"/>
    </location>
</feature>
<dbReference type="Gene3D" id="2.60.40.10">
    <property type="entry name" value="Immunoglobulins"/>
    <property type="match status" value="3"/>
</dbReference>
<protein>
    <submittedName>
        <fullName evidence="9">GATA zinc finger domain-containing protein 14-like</fullName>
    </submittedName>
</protein>
<dbReference type="Pfam" id="PF13927">
    <property type="entry name" value="Ig_3"/>
    <property type="match status" value="1"/>
</dbReference>
<dbReference type="InterPro" id="IPR007110">
    <property type="entry name" value="Ig-like_dom"/>
</dbReference>
<dbReference type="InterPro" id="IPR003598">
    <property type="entry name" value="Ig_sub2"/>
</dbReference>
<dbReference type="InterPro" id="IPR052598">
    <property type="entry name" value="IgSF_CEA-related"/>
</dbReference>
<feature type="non-terminal residue" evidence="9">
    <location>
        <position position="1"/>
    </location>
</feature>
<keyword evidence="10" id="KW-1185">Reference proteome</keyword>
<evidence type="ECO:0000256" key="7">
    <source>
        <dbReference type="SAM" id="SignalP"/>
    </source>
</evidence>
<comment type="caution">
    <text evidence="9">The sequence shown here is derived from an EMBL/GenBank/DDBJ whole genome shotgun (WGS) entry which is preliminary data.</text>
</comment>
<dbReference type="SMART" id="SM00408">
    <property type="entry name" value="IGc2"/>
    <property type="match status" value="3"/>
</dbReference>
<feature type="transmembrane region" description="Helical" evidence="6">
    <location>
        <begin position="325"/>
        <end position="352"/>
    </location>
</feature>
<feature type="domain" description="Ig-like" evidence="8">
    <location>
        <begin position="119"/>
        <end position="224"/>
    </location>
</feature>
<dbReference type="AlphaFoldDB" id="A0A8J5C9F7"/>
<organism evidence="9 10">
    <name type="scientific">Clarias magur</name>
    <name type="common">Asian catfish</name>
    <name type="synonym">Macropteronotus magur</name>
    <dbReference type="NCBI Taxonomy" id="1594786"/>
    <lineage>
        <taxon>Eukaryota</taxon>
        <taxon>Metazoa</taxon>
        <taxon>Chordata</taxon>
        <taxon>Craniata</taxon>
        <taxon>Vertebrata</taxon>
        <taxon>Euteleostomi</taxon>
        <taxon>Actinopterygii</taxon>
        <taxon>Neopterygii</taxon>
        <taxon>Teleostei</taxon>
        <taxon>Ostariophysi</taxon>
        <taxon>Siluriformes</taxon>
        <taxon>Clariidae</taxon>
        <taxon>Clarias</taxon>
    </lineage>
</organism>
<accession>A0A8J5C9F7</accession>
<dbReference type="InterPro" id="IPR013783">
    <property type="entry name" value="Ig-like_fold"/>
</dbReference>
<feature type="region of interest" description="Disordered" evidence="5">
    <location>
        <begin position="564"/>
        <end position="625"/>
    </location>
</feature>
<feature type="compositionally biased region" description="Polar residues" evidence="5">
    <location>
        <begin position="410"/>
        <end position="443"/>
    </location>
</feature>
<dbReference type="OrthoDB" id="5969816at2759"/>
<dbReference type="InterPro" id="IPR003599">
    <property type="entry name" value="Ig_sub"/>
</dbReference>
<evidence type="ECO:0000256" key="4">
    <source>
        <dbReference type="ARBA" id="ARBA00023319"/>
    </source>
</evidence>
<dbReference type="PANTHER" id="PTHR44337">
    <property type="entry name" value="CARCINOEMBRYONIC ANTIGEN-RELATED CELL ADHESION MOLECULE 8"/>
    <property type="match status" value="1"/>
</dbReference>
<dbReference type="CDD" id="cd00096">
    <property type="entry name" value="Ig"/>
    <property type="match status" value="1"/>
</dbReference>
<evidence type="ECO:0000313" key="10">
    <source>
        <dbReference type="Proteomes" id="UP000727407"/>
    </source>
</evidence>
<keyword evidence="6" id="KW-1133">Transmembrane helix</keyword>
<evidence type="ECO:0000256" key="6">
    <source>
        <dbReference type="SAM" id="Phobius"/>
    </source>
</evidence>
<evidence type="ECO:0000259" key="8">
    <source>
        <dbReference type="PROSITE" id="PS50835"/>
    </source>
</evidence>
<dbReference type="InterPro" id="IPR013098">
    <property type="entry name" value="Ig_I-set"/>
</dbReference>
<dbReference type="SMART" id="SM00409">
    <property type="entry name" value="IG"/>
    <property type="match status" value="3"/>
</dbReference>
<keyword evidence="1 7" id="KW-0732">Signal</keyword>
<sequence length="932" mass="101338">LFQAEMNVTLLLGHVVLITILAVLPLTSCQDPVPIQFQSSPVLATTGGNAVFTVQTISNVFSITWFAPGGGTLGQWINGQAVINPLPQYQGRVSITATQLTISSSQLNDAGNYTVTVTPSATTGLSTNSRSVTLSVYVAVSGVSLFIPSVAIEGGNTSLTCSWTAGSGTSVTWGKGSSNLPSDPRFTINAGSLNINPVNRNDAGQYSCTVSNPVSSQTATASLTVYYGPDTPQVTKSSSNCVGGGDATIGQTVQLTCTAVSLPPALLSWQLNGVPLTASQANSGTLNLQIFSTNQSGQYTCLARNSITTQTSQQQTSLSIVGTCLSAGAVAGIVVACFVALVLIVVAIILILRQRRVDQRLRTVIGQQKENLNNRPTVVPAPYNGYDNHGFLGQGDQPDPPMHHIRLNHSKNQQTSGQHNNNNDILTANRTANTSATQPNNHLNADMFSNNATLNSSTNLHHNQRNSNSNRQTPGSFQQVGPQNPNILIQTGQSEPGPHTVFINLNPLPQEQNATTQPHTVQVSLNALPPSSGQPNQNTMPYNAQQSNTVHQELNTNQANLHHVRGTHSSPQTRTDNMRNTSQPAHSNTLRNGQRRDHQRRARQNTAESSPYLEQTRSTEYADHRLSVSVDDLDADTRLRQMPWDRMRGTPAYPNRQVDSYESQTSSESDSEHSIPALRPRRAHVDEQVWNVSRSSRRNLLRVLAHNAAQRRTWADRNVPRQVTQPNVVAQPHAENQRQTAPQIITPQRRTMDNTDVSVLPSQTVPTTIHPTHSSSQPGPDQRQTGPHNAAPPNTHVLTQAALQQHTNPFVNRIQQTQAALQHPETQAIPAQTNPTRQITQTGQAVPTPPPVLHPGEFKSLPRQHVQKPRTVKPVQVMRHPVVIHHGHRPSHMPRHARTMRNNLHIHPVNHHMPANAHLHGNPQGFAVTTSQ</sequence>
<feature type="chain" id="PRO_5035278742" evidence="7">
    <location>
        <begin position="30"/>
        <end position="932"/>
    </location>
</feature>
<feature type="region of interest" description="Disordered" evidence="5">
    <location>
        <begin position="762"/>
        <end position="794"/>
    </location>
</feature>
<reference evidence="9" key="1">
    <citation type="submission" date="2020-07" db="EMBL/GenBank/DDBJ databases">
        <title>Clarias magur genome sequencing, assembly and annotation.</title>
        <authorList>
            <person name="Kushwaha B."/>
            <person name="Kumar R."/>
            <person name="Das P."/>
            <person name="Joshi C.G."/>
            <person name="Kumar D."/>
            <person name="Nagpure N.S."/>
            <person name="Pandey M."/>
            <person name="Agarwal S."/>
            <person name="Srivastava S."/>
            <person name="Singh M."/>
            <person name="Sahoo L."/>
            <person name="Jayasankar P."/>
            <person name="Meher P.K."/>
            <person name="Koringa P.G."/>
            <person name="Iquebal M.A."/>
            <person name="Das S.P."/>
            <person name="Bit A."/>
            <person name="Patnaik S."/>
            <person name="Patel N."/>
            <person name="Shah T.M."/>
            <person name="Hinsu A."/>
            <person name="Jena J.K."/>
        </authorList>
    </citation>
    <scope>NUCLEOTIDE SEQUENCE</scope>
    <source>
        <strain evidence="9">CIFAMagur01</strain>
        <tissue evidence="9">Testis</tissue>
    </source>
</reference>
<feature type="region of interest" description="Disordered" evidence="5">
    <location>
        <begin position="389"/>
        <end position="504"/>
    </location>
</feature>
<proteinExistence type="predicted"/>
<name>A0A8J5C9F7_CLAMG</name>
<feature type="region of interest" description="Disordered" evidence="5">
    <location>
        <begin position="641"/>
        <end position="680"/>
    </location>
</feature>
<feature type="domain" description="Ig-like" evidence="8">
    <location>
        <begin position="232"/>
        <end position="319"/>
    </location>
</feature>
<keyword evidence="3" id="KW-0325">Glycoprotein</keyword>
<feature type="compositionally biased region" description="Polar residues" evidence="5">
    <location>
        <begin position="567"/>
        <end position="592"/>
    </location>
</feature>
<dbReference type="Proteomes" id="UP000727407">
    <property type="component" value="Unassembled WGS sequence"/>
</dbReference>
<evidence type="ECO:0000256" key="5">
    <source>
        <dbReference type="SAM" id="MobiDB-lite"/>
    </source>
</evidence>
<gene>
    <name evidence="9" type="ORF">DAT39_000473</name>
</gene>
<keyword evidence="2" id="KW-1015">Disulfide bond</keyword>
<feature type="signal peptide" evidence="7">
    <location>
        <begin position="1"/>
        <end position="29"/>
    </location>
</feature>
<dbReference type="SUPFAM" id="SSF48726">
    <property type="entry name" value="Immunoglobulin"/>
    <property type="match status" value="3"/>
</dbReference>
<evidence type="ECO:0000256" key="3">
    <source>
        <dbReference type="ARBA" id="ARBA00023180"/>
    </source>
</evidence>
<evidence type="ECO:0000256" key="1">
    <source>
        <dbReference type="ARBA" id="ARBA00022729"/>
    </source>
</evidence>
<feature type="non-terminal residue" evidence="9">
    <location>
        <position position="932"/>
    </location>
</feature>
<dbReference type="PROSITE" id="PS50835">
    <property type="entry name" value="IG_LIKE"/>
    <property type="match status" value="2"/>
</dbReference>
<keyword evidence="6" id="KW-0812">Transmembrane</keyword>
<dbReference type="InterPro" id="IPR036179">
    <property type="entry name" value="Ig-like_dom_sf"/>
</dbReference>
<keyword evidence="6" id="KW-0472">Membrane</keyword>